<reference evidence="3 4" key="1">
    <citation type="submission" date="2017-04" db="EMBL/GenBank/DDBJ databases">
        <title>Function of individual gut microbiota members based on whole genome sequencing of pure cultures obtained from chicken caecum.</title>
        <authorList>
            <person name="Medvecky M."/>
            <person name="Cejkova D."/>
            <person name="Polansky O."/>
            <person name="Karasova D."/>
            <person name="Kubasova T."/>
            <person name="Cizek A."/>
            <person name="Rychlik I."/>
        </authorList>
    </citation>
    <scope>NUCLEOTIDE SEQUENCE [LARGE SCALE GENOMIC DNA]</scope>
    <source>
        <strain evidence="3">An101</strain>
        <strain evidence="4">An115</strain>
    </source>
</reference>
<name>A0A1Y4W2A4_9LACO</name>
<keyword evidence="4" id="KW-1185">Reference proteome</keyword>
<evidence type="ECO:0000313" key="1">
    <source>
        <dbReference type="EMBL" id="OUQ58276.1"/>
    </source>
</evidence>
<dbReference type="RefSeq" id="WP_087175713.1">
    <property type="nucleotide sequence ID" value="NZ_NFLS01000001.1"/>
</dbReference>
<sequence length="137" mass="15326">MAEDISAFLKKNVEDVIKVKEVNIKRFNKPFKIKSLTEDEVTNLRKIATVKTVNRRTGQTTTSTDDDRFSSLIVAKSVVYPDLDNAELQTDYGTPGDPEKLLGKMLRPGEYNKLAEAVMEASDLGESTDDLVEKTKN</sequence>
<dbReference type="InterPro" id="IPR014986">
    <property type="entry name" value="XkdN-like"/>
</dbReference>
<proteinExistence type="predicted"/>
<evidence type="ECO:0000313" key="3">
    <source>
        <dbReference type="Proteomes" id="UP000195859"/>
    </source>
</evidence>
<dbReference type="InterPro" id="IPR038559">
    <property type="entry name" value="XkdN-like_sf"/>
</dbReference>
<dbReference type="Gene3D" id="3.30.2220.30">
    <property type="match status" value="1"/>
</dbReference>
<dbReference type="Pfam" id="PF08890">
    <property type="entry name" value="Phage_TAC_5"/>
    <property type="match status" value="1"/>
</dbReference>
<organism evidence="2 3">
    <name type="scientific">Lactobacillus gallinarum</name>
    <dbReference type="NCBI Taxonomy" id="52242"/>
    <lineage>
        <taxon>Bacteria</taxon>
        <taxon>Bacillati</taxon>
        <taxon>Bacillota</taxon>
        <taxon>Bacilli</taxon>
        <taxon>Lactobacillales</taxon>
        <taxon>Lactobacillaceae</taxon>
        <taxon>Lactobacillus</taxon>
    </lineage>
</organism>
<dbReference type="EMBL" id="NFLS01000001">
    <property type="protein sequence ID" value="OUQ58276.1"/>
    <property type="molecule type" value="Genomic_DNA"/>
</dbReference>
<evidence type="ECO:0000313" key="4">
    <source>
        <dbReference type="Proteomes" id="UP000196293"/>
    </source>
</evidence>
<accession>A0A1Y4W2A4</accession>
<gene>
    <name evidence="2" type="ORF">B5E44_06950</name>
    <name evidence="1" type="ORF">B5E59_00735</name>
</gene>
<reference evidence="2" key="2">
    <citation type="journal article" date="2018" name="BMC Genomics">
        <title>Whole genome sequencing and function prediction of 133 gut anaerobes isolated from chicken caecum in pure cultures.</title>
        <authorList>
            <person name="Medvecky M."/>
            <person name="Cejkova D."/>
            <person name="Polansky O."/>
            <person name="Karasova D."/>
            <person name="Kubasova T."/>
            <person name="Cizek A."/>
            <person name="Rychlik I."/>
        </authorList>
    </citation>
    <scope>NUCLEOTIDE SEQUENCE</scope>
    <source>
        <strain evidence="2">An101</strain>
        <strain evidence="1">An115</strain>
    </source>
</reference>
<dbReference type="Proteomes" id="UP000196293">
    <property type="component" value="Unassembled WGS sequence"/>
</dbReference>
<dbReference type="AlphaFoldDB" id="A0A1Y4W2A4"/>
<evidence type="ECO:0000313" key="2">
    <source>
        <dbReference type="EMBL" id="OUQ75494.1"/>
    </source>
</evidence>
<dbReference type="Proteomes" id="UP000195859">
    <property type="component" value="Unassembled WGS sequence"/>
</dbReference>
<dbReference type="EMBL" id="NFLZ01000017">
    <property type="protein sequence ID" value="OUQ75494.1"/>
    <property type="molecule type" value="Genomic_DNA"/>
</dbReference>
<protein>
    <recommendedName>
        <fullName evidence="5">Phage portal protein</fullName>
    </recommendedName>
</protein>
<comment type="caution">
    <text evidence="2">The sequence shown here is derived from an EMBL/GenBank/DDBJ whole genome shotgun (WGS) entry which is preliminary data.</text>
</comment>
<evidence type="ECO:0008006" key="5">
    <source>
        <dbReference type="Google" id="ProtNLM"/>
    </source>
</evidence>